<organism evidence="2 3">
    <name type="scientific">Anaeramoeba flamelloides</name>
    <dbReference type="NCBI Taxonomy" id="1746091"/>
    <lineage>
        <taxon>Eukaryota</taxon>
        <taxon>Metamonada</taxon>
        <taxon>Anaeramoebidae</taxon>
        <taxon>Anaeramoeba</taxon>
    </lineage>
</organism>
<dbReference type="PANTHER" id="PTHR10666">
    <property type="entry name" value="UBIQUITIN"/>
    <property type="match status" value="1"/>
</dbReference>
<dbReference type="SMART" id="SM00213">
    <property type="entry name" value="UBQ"/>
    <property type="match status" value="1"/>
</dbReference>
<dbReference type="Proteomes" id="UP001150062">
    <property type="component" value="Unassembled WGS sequence"/>
</dbReference>
<dbReference type="GO" id="GO:0005840">
    <property type="term" value="C:ribosome"/>
    <property type="evidence" value="ECO:0007669"/>
    <property type="project" value="UniProtKB-KW"/>
</dbReference>
<dbReference type="EMBL" id="JAOAOG010000127">
    <property type="protein sequence ID" value="KAJ6247307.1"/>
    <property type="molecule type" value="Genomic_DNA"/>
</dbReference>
<feature type="domain" description="Ubiquitin-like" evidence="1">
    <location>
        <begin position="1"/>
        <end position="72"/>
    </location>
</feature>
<accession>A0ABQ8YRQ4</accession>
<dbReference type="InterPro" id="IPR019956">
    <property type="entry name" value="Ubiquitin_dom"/>
</dbReference>
<evidence type="ECO:0000313" key="2">
    <source>
        <dbReference type="EMBL" id="KAJ6247307.1"/>
    </source>
</evidence>
<evidence type="ECO:0000313" key="3">
    <source>
        <dbReference type="Proteomes" id="UP001150062"/>
    </source>
</evidence>
<keyword evidence="2" id="KW-0687">Ribonucleoprotein</keyword>
<comment type="caution">
    <text evidence="2">The sequence shown here is derived from an EMBL/GenBank/DDBJ whole genome shotgun (WGS) entry which is preliminary data.</text>
</comment>
<dbReference type="Gene3D" id="3.10.20.90">
    <property type="entry name" value="Phosphatidylinositol 3-kinase Catalytic Subunit, Chain A, domain 1"/>
    <property type="match status" value="1"/>
</dbReference>
<reference evidence="2" key="1">
    <citation type="submission" date="2022-08" db="EMBL/GenBank/DDBJ databases">
        <title>Novel sulfate-reducing endosymbionts in the free-living metamonad Anaeramoeba.</title>
        <authorList>
            <person name="Jerlstrom-Hultqvist J."/>
            <person name="Cepicka I."/>
            <person name="Gallot-Lavallee L."/>
            <person name="Salas-Leiva D."/>
            <person name="Curtis B.A."/>
            <person name="Zahonova K."/>
            <person name="Pipaliya S."/>
            <person name="Dacks J."/>
            <person name="Roger A.J."/>
        </authorList>
    </citation>
    <scope>NUCLEOTIDE SEQUENCE</scope>
    <source>
        <strain evidence="2">Schooner1</strain>
    </source>
</reference>
<keyword evidence="2" id="KW-0689">Ribosomal protein</keyword>
<dbReference type="InterPro" id="IPR050158">
    <property type="entry name" value="Ubiquitin_ubiquitin-like"/>
</dbReference>
<proteinExistence type="predicted"/>
<dbReference type="PRINTS" id="PR00348">
    <property type="entry name" value="UBIQUITIN"/>
</dbReference>
<sequence length="461" mass="54088">MQIFVKTLNGKTITIEIDRNDTVRDLKAKVHLKEDTPPKYQNLIFAGKSLEDSYPLSFYNIQTESTIHLTFRYFVAMNDGVQFSYTTSSPIGQMVSFSGKCCDTKFRKILIDSNWSIPCKLGHPINITFSFRENFNSTKKLERECAHSCFEEGIKIKVINNKKKDQILKCYVKPKEGSLIGDKSFIFENNTITFHPKEGWFPSTFYKVSVQPINNKFPGDMSASFAIEKDLVREALESLSLLQYREVFSNIGMDSEALLSINSADDLLETKMPIKYQLRLFKWDNENINWEIGNLKSLNLNLNQFRENLIINCSGWKGQKYLKIIRYNNKINKQQKYLKWKGSTSILKLRNFTNYLNRYSYVYDKNKTKTKSCNLCKKYHNTEIDEDIDHFLWNCPFYEKNRKIWIKELIQINKNNKNNIIDIIQNKDSLFILSLVNDKENYDSLLKFLNKNLEIRAVRGN</sequence>
<dbReference type="InterPro" id="IPR029071">
    <property type="entry name" value="Ubiquitin-like_domsf"/>
</dbReference>
<name>A0ABQ8YRQ4_9EUKA</name>
<evidence type="ECO:0000259" key="1">
    <source>
        <dbReference type="PROSITE" id="PS50053"/>
    </source>
</evidence>
<gene>
    <name evidence="2" type="ORF">M0813_18835</name>
</gene>
<dbReference type="SUPFAM" id="SSF54236">
    <property type="entry name" value="Ubiquitin-like"/>
    <property type="match status" value="1"/>
</dbReference>
<dbReference type="InterPro" id="IPR000626">
    <property type="entry name" value="Ubiquitin-like_dom"/>
</dbReference>
<dbReference type="PROSITE" id="PS50053">
    <property type="entry name" value="UBIQUITIN_2"/>
    <property type="match status" value="1"/>
</dbReference>
<keyword evidence="3" id="KW-1185">Reference proteome</keyword>
<protein>
    <submittedName>
        <fullName evidence="2">UBIQUITIN-40S ribosomal protein S31</fullName>
    </submittedName>
</protein>
<dbReference type="Pfam" id="PF00240">
    <property type="entry name" value="ubiquitin"/>
    <property type="match status" value="1"/>
</dbReference>